<sequence>MLAHEPVPFRTLAVPRCITTVFNEFFTCQLPKQSFHNSLIKIHFCDVSKDDYEVTVAECEYWLDTNPIERFREFELPMTISTPDLGELEVSTTYLPTAQRLLITNCRATNLHVDPDAEEIHVRAILFNDGRFDEIHKSEHRLPSDETPTGWSFAKKLVFDLLRIDVYSALIVCQLVQRIDGQ</sequence>
<proteinExistence type="predicted"/>
<dbReference type="EMBL" id="WIXE01017362">
    <property type="protein sequence ID" value="KAK5971807.1"/>
    <property type="molecule type" value="Genomic_DNA"/>
</dbReference>
<reference evidence="1 2" key="1">
    <citation type="submission" date="2019-10" db="EMBL/GenBank/DDBJ databases">
        <title>Assembly and Annotation for the nematode Trichostrongylus colubriformis.</title>
        <authorList>
            <person name="Martin J."/>
        </authorList>
    </citation>
    <scope>NUCLEOTIDE SEQUENCE [LARGE SCALE GENOMIC DNA]</scope>
    <source>
        <strain evidence="1">G859</strain>
        <tissue evidence="1">Whole worm</tissue>
    </source>
</reference>
<evidence type="ECO:0000313" key="2">
    <source>
        <dbReference type="Proteomes" id="UP001331761"/>
    </source>
</evidence>
<accession>A0AAN8IJN3</accession>
<dbReference type="AlphaFoldDB" id="A0AAN8IJN3"/>
<organism evidence="1 2">
    <name type="scientific">Trichostrongylus colubriformis</name>
    <name type="common">Black scour worm</name>
    <dbReference type="NCBI Taxonomy" id="6319"/>
    <lineage>
        <taxon>Eukaryota</taxon>
        <taxon>Metazoa</taxon>
        <taxon>Ecdysozoa</taxon>
        <taxon>Nematoda</taxon>
        <taxon>Chromadorea</taxon>
        <taxon>Rhabditida</taxon>
        <taxon>Rhabditina</taxon>
        <taxon>Rhabditomorpha</taxon>
        <taxon>Strongyloidea</taxon>
        <taxon>Trichostrongylidae</taxon>
        <taxon>Trichostrongylus</taxon>
    </lineage>
</organism>
<name>A0AAN8IJN3_TRICO</name>
<keyword evidence="2" id="KW-1185">Reference proteome</keyword>
<comment type="caution">
    <text evidence="1">The sequence shown here is derived from an EMBL/GenBank/DDBJ whole genome shotgun (WGS) entry which is preliminary data.</text>
</comment>
<evidence type="ECO:0000313" key="1">
    <source>
        <dbReference type="EMBL" id="KAK5971807.1"/>
    </source>
</evidence>
<dbReference type="Proteomes" id="UP001331761">
    <property type="component" value="Unassembled WGS sequence"/>
</dbReference>
<protein>
    <submittedName>
        <fullName evidence="1">Uncharacterized protein</fullName>
    </submittedName>
</protein>
<gene>
    <name evidence="1" type="ORF">GCK32_018654</name>
</gene>